<dbReference type="PANTHER" id="PTHR44591:SF3">
    <property type="entry name" value="RESPONSE REGULATORY DOMAIN-CONTAINING PROTEIN"/>
    <property type="match status" value="1"/>
</dbReference>
<proteinExistence type="predicted"/>
<reference evidence="4 5" key="1">
    <citation type="journal article" date="2019" name="Int. J. Syst. Evol. Microbiol.">
        <title>The Draft Whole-Genome Sequence of the Antibiotic Producer Empedobacter haloabium ATCC 31962 Provides Indications for Its Taxonomic Reclassification.</title>
        <authorList>
            <person name="Miess H."/>
            <person name="Arlt P."/>
            <person name="Apel A.K."/>
            <person name="Weber T."/>
            <person name="Nieselt K."/>
            <person name="Hanssen F."/>
            <person name="Czemmel S."/>
            <person name="Nahnsen S."/>
            <person name="Gross H."/>
        </authorList>
    </citation>
    <scope>NUCLEOTIDE SEQUENCE [LARGE SCALE GENOMIC DNA]</scope>
    <source>
        <strain evidence="4 5">ATCC 31962</strain>
    </source>
</reference>
<feature type="modified residue" description="4-aspartylphosphate" evidence="2">
    <location>
        <position position="53"/>
    </location>
</feature>
<dbReference type="InterPro" id="IPR011006">
    <property type="entry name" value="CheY-like_superfamily"/>
</dbReference>
<dbReference type="EMBL" id="CP136508">
    <property type="protein sequence ID" value="WUR14801.1"/>
    <property type="molecule type" value="Genomic_DNA"/>
</dbReference>
<keyword evidence="5" id="KW-1185">Reference proteome</keyword>
<dbReference type="Gene3D" id="3.40.50.2300">
    <property type="match status" value="1"/>
</dbReference>
<accession>A0ABZ1UQ60</accession>
<dbReference type="SUPFAM" id="SSF52172">
    <property type="entry name" value="CheY-like"/>
    <property type="match status" value="1"/>
</dbReference>
<name>A0ABZ1UQ60_9BURK</name>
<evidence type="ECO:0000256" key="2">
    <source>
        <dbReference type="PROSITE-ProRule" id="PRU00169"/>
    </source>
</evidence>
<dbReference type="SMART" id="SM00448">
    <property type="entry name" value="REC"/>
    <property type="match status" value="1"/>
</dbReference>
<evidence type="ECO:0000259" key="3">
    <source>
        <dbReference type="PROSITE" id="PS50110"/>
    </source>
</evidence>
<gene>
    <name evidence="4" type="ORF">E7V67_006730</name>
</gene>
<sequence length="233" mass="24455">MKVLVVDDDVVSRMMLMHLIDSSGSFDITEAEDGADAWRQLSAGLRPAICFCDLRMPRLSGMELLQHVRADPALAELPFVLVSSAGDRATVEQATQAGASGYIVKPFEAGHVRAHLARLLGGAGRALPAEAPAATQARLGIDARRLQAYLAGFEQQLAAAPADIDTLLQRGDQQGAQARLERLVTGCATLGLHGAEAALRSLHGTALAPARLQAVLADVVQAVQRQAALVVGA</sequence>
<evidence type="ECO:0000313" key="5">
    <source>
        <dbReference type="Proteomes" id="UP000321323"/>
    </source>
</evidence>
<dbReference type="PROSITE" id="PS50110">
    <property type="entry name" value="RESPONSE_REGULATORY"/>
    <property type="match status" value="1"/>
</dbReference>
<dbReference type="Pfam" id="PF00072">
    <property type="entry name" value="Response_reg"/>
    <property type="match status" value="1"/>
</dbReference>
<evidence type="ECO:0000256" key="1">
    <source>
        <dbReference type="ARBA" id="ARBA00022553"/>
    </source>
</evidence>
<feature type="domain" description="Response regulatory" evidence="3">
    <location>
        <begin position="2"/>
        <end position="120"/>
    </location>
</feature>
<dbReference type="InterPro" id="IPR050595">
    <property type="entry name" value="Bact_response_regulator"/>
</dbReference>
<dbReference type="InterPro" id="IPR001789">
    <property type="entry name" value="Sig_transdc_resp-reg_receiver"/>
</dbReference>
<dbReference type="Proteomes" id="UP000321323">
    <property type="component" value="Chromosome"/>
</dbReference>
<keyword evidence="1 2" id="KW-0597">Phosphoprotein</keyword>
<dbReference type="PANTHER" id="PTHR44591">
    <property type="entry name" value="STRESS RESPONSE REGULATOR PROTEIN 1"/>
    <property type="match status" value="1"/>
</dbReference>
<protein>
    <submittedName>
        <fullName evidence="4">Response regulator</fullName>
    </submittedName>
</protein>
<organism evidence="4 5">
    <name type="scientific">[Empedobacter] haloabium</name>
    <dbReference type="NCBI Taxonomy" id="592317"/>
    <lineage>
        <taxon>Bacteria</taxon>
        <taxon>Pseudomonadati</taxon>
        <taxon>Pseudomonadota</taxon>
        <taxon>Betaproteobacteria</taxon>
        <taxon>Burkholderiales</taxon>
        <taxon>Oxalobacteraceae</taxon>
        <taxon>Telluria group</taxon>
        <taxon>Telluria group incertae sedis</taxon>
    </lineage>
</organism>
<evidence type="ECO:0000313" key="4">
    <source>
        <dbReference type="EMBL" id="WUR14801.1"/>
    </source>
</evidence>